<name>A0A1C5AVP5_9ACTN</name>
<dbReference type="STRING" id="121616.GA0070216_13212"/>
<reference evidence="3" key="1">
    <citation type="submission" date="2016-06" db="EMBL/GenBank/DDBJ databases">
        <authorList>
            <person name="Varghese N."/>
            <person name="Submissions Spin"/>
        </authorList>
    </citation>
    <scope>NUCLEOTIDE SEQUENCE [LARGE SCALE GENOMIC DNA]</scope>
    <source>
        <strain evidence="3">DSM 44100</strain>
    </source>
</reference>
<dbReference type="Pfam" id="PF06259">
    <property type="entry name" value="Abhydrolase_8"/>
    <property type="match status" value="1"/>
</dbReference>
<organism evidence="2 3">
    <name type="scientific">Micromonospora matsumotoense</name>
    <dbReference type="NCBI Taxonomy" id="121616"/>
    <lineage>
        <taxon>Bacteria</taxon>
        <taxon>Bacillati</taxon>
        <taxon>Actinomycetota</taxon>
        <taxon>Actinomycetes</taxon>
        <taxon>Micromonosporales</taxon>
        <taxon>Micromonosporaceae</taxon>
        <taxon>Micromonospora</taxon>
    </lineage>
</organism>
<keyword evidence="3" id="KW-1185">Reference proteome</keyword>
<accession>A0A1C5AVP5</accession>
<evidence type="ECO:0000259" key="1">
    <source>
        <dbReference type="Pfam" id="PF06259"/>
    </source>
</evidence>
<dbReference type="Gene3D" id="3.40.50.1820">
    <property type="entry name" value="alpha/beta hydrolase"/>
    <property type="match status" value="1"/>
</dbReference>
<dbReference type="AlphaFoldDB" id="A0A1C5AVP5"/>
<gene>
    <name evidence="2" type="ORF">GA0070216_13212</name>
</gene>
<keyword evidence="2" id="KW-0378">Hydrolase</keyword>
<evidence type="ECO:0000313" key="3">
    <source>
        <dbReference type="Proteomes" id="UP000198797"/>
    </source>
</evidence>
<dbReference type="InterPro" id="IPR010427">
    <property type="entry name" value="DUF1023"/>
</dbReference>
<dbReference type="ESTHER" id="9actn-a0a1c5avp5">
    <property type="family name" value="Duf_1023"/>
</dbReference>
<feature type="domain" description="DUF1023" evidence="1">
    <location>
        <begin position="127"/>
        <end position="303"/>
    </location>
</feature>
<dbReference type="InterPro" id="IPR029058">
    <property type="entry name" value="AB_hydrolase_fold"/>
</dbReference>
<dbReference type="GO" id="GO:0016787">
    <property type="term" value="F:hydrolase activity"/>
    <property type="evidence" value="ECO:0007669"/>
    <property type="project" value="UniProtKB-KW"/>
</dbReference>
<sequence length="362" mass="38086">MTRPVPRRWRRSLLTWLTGVLISLAPTAANLLPPSGAVRVTPPVGAAAWLADPRHLPDPTRAEPAEIRAFLATLDAEEQRGLAASYPGVVGNLDGAPPGLRYEANRRAMALAGPPYGDRAGQYLLFDPRGQGQVAQVFGDLDHADRIAVLVPGAGNRAGNFWRGVGGKPARSPSTQGQDLYHSAHGYQVPAESFAVVVWLGYDAPDGVDLSAAREDLAETGAAALERFVAGLTLLRPQATIALLGYSYGSTVIGLAAHRLPVQVTDIAAFGSPGMGVDRATDLGTEARVWAALSPRDNMRWVPGARLRGLGHGTQPATPGFGASIFPADDVPDHDHYLAVGTRSQASLTSIALLGTDARETP</sequence>
<dbReference type="RefSeq" id="WP_141723270.1">
    <property type="nucleotide sequence ID" value="NZ_FMCU01000032.1"/>
</dbReference>
<evidence type="ECO:0000313" key="2">
    <source>
        <dbReference type="EMBL" id="SCF49114.1"/>
    </source>
</evidence>
<dbReference type="SUPFAM" id="SSF53474">
    <property type="entry name" value="alpha/beta-Hydrolases"/>
    <property type="match status" value="1"/>
</dbReference>
<dbReference type="OrthoDB" id="5170249at2"/>
<dbReference type="Proteomes" id="UP000198797">
    <property type="component" value="Unassembled WGS sequence"/>
</dbReference>
<proteinExistence type="predicted"/>
<protein>
    <submittedName>
        <fullName evidence="2">Alpha/beta hydrolase</fullName>
    </submittedName>
</protein>
<dbReference type="EMBL" id="FMCU01000032">
    <property type="protein sequence ID" value="SCF49114.1"/>
    <property type="molecule type" value="Genomic_DNA"/>
</dbReference>